<dbReference type="InterPro" id="IPR027417">
    <property type="entry name" value="P-loop_NTPase"/>
</dbReference>
<dbReference type="AlphaFoldDB" id="A0A7K1TEZ0"/>
<keyword evidence="4" id="KW-1185">Reference proteome</keyword>
<dbReference type="CDD" id="cd01983">
    <property type="entry name" value="SIMIBI"/>
    <property type="match status" value="1"/>
</dbReference>
<name>A0A7K1TEZ0_9BACT</name>
<evidence type="ECO:0008006" key="5">
    <source>
        <dbReference type="Google" id="ProtNLM"/>
    </source>
</evidence>
<feature type="coiled-coil region" evidence="1">
    <location>
        <begin position="245"/>
        <end position="295"/>
    </location>
</feature>
<accession>A0A7K1TEZ0</accession>
<sequence length="745" mass="81963">MTGKEIVRRLLRHWPLLLLIPITTAASIYFFSRFQDKKYMSDTVIYTGIASGYKIEGGNNGSGSNWSATATAFDNLISLINSRDTRDEVCLRLLAWRLMADVNAPASPLAAQQSEGMLTQATRKVLKPKTTPFDQLLTPALKASLTGRTLEETTARLIAYYKTNNTNALYKLVNSKDPLFSTTALYNISAMRLKDSDLVQIDYTAKNPVLCQKTLEILTDVAIRKHKELFTGQNESVIGYFNDAAKKAYDRLQVAEQRLLAFQQKHNIADYDKQLISSTDERQAASDKLNQLEMQYAGTTSTLKSVESTLDGRGDIKGNNAEFIRLRNKLGALNAQASELEIMNSTEHTPSTEARLTAVNQEIAQVNQKLDAAAEGNYNLTHSTKGVEVKGLLNDYSKGTLAAADLKSQLSLMRRQKAEAASEYNQLVPLSAEVRKIRREVEVAEKEYLSQMEGLKQSKLSQQNGVLASQLHVVDPPYLPVDPTGSKTILLLLGGFIGAFLLTGAGVVATGLLDTSLQYPAQATKTTSFPVAGVVPKVPNPTPPQQLLVKQAEDHLARQLLLRFHEKKNALKPYTIGVLSSQSTEGKTSIACNLAASLNDMGIRTLSMFPDDHTFQIIPNDDTMFYSPLQGLAQGVVITDLTGKDLYPDEVVIIEFPALLETTYPVSLLQDLDLILVAVRAERAWHEADRTVFTNIQKVTKAPIELVLNGVLPEYVIDFIGSRVRPNAPSYNPALPAHPAPALLN</sequence>
<evidence type="ECO:0000256" key="2">
    <source>
        <dbReference type="SAM" id="Phobius"/>
    </source>
</evidence>
<dbReference type="PANTHER" id="PTHR32309:SF13">
    <property type="entry name" value="FERRIC ENTEROBACTIN TRANSPORT PROTEIN FEPE"/>
    <property type="match status" value="1"/>
</dbReference>
<evidence type="ECO:0000313" key="4">
    <source>
        <dbReference type="Proteomes" id="UP000441336"/>
    </source>
</evidence>
<keyword evidence="2" id="KW-0472">Membrane</keyword>
<keyword evidence="1" id="KW-0175">Coiled coil</keyword>
<dbReference type="Gene3D" id="3.40.50.300">
    <property type="entry name" value="P-loop containing nucleotide triphosphate hydrolases"/>
    <property type="match status" value="1"/>
</dbReference>
<protein>
    <recommendedName>
        <fullName evidence="5">Polysaccharide chain length determinant N-terminal domain-containing protein</fullName>
    </recommendedName>
</protein>
<comment type="caution">
    <text evidence="3">The sequence shown here is derived from an EMBL/GenBank/DDBJ whole genome shotgun (WGS) entry which is preliminary data.</text>
</comment>
<dbReference type="GO" id="GO:0004713">
    <property type="term" value="F:protein tyrosine kinase activity"/>
    <property type="evidence" value="ECO:0007669"/>
    <property type="project" value="TreeGrafter"/>
</dbReference>
<feature type="transmembrane region" description="Helical" evidence="2">
    <location>
        <begin position="489"/>
        <end position="513"/>
    </location>
</feature>
<dbReference type="EMBL" id="WQKZ01000003">
    <property type="protein sequence ID" value="MVN76977.1"/>
    <property type="molecule type" value="Genomic_DNA"/>
</dbReference>
<keyword evidence="2" id="KW-1133">Transmembrane helix</keyword>
<proteinExistence type="predicted"/>
<evidence type="ECO:0000256" key="1">
    <source>
        <dbReference type="SAM" id="Coils"/>
    </source>
</evidence>
<dbReference type="SUPFAM" id="SSF52540">
    <property type="entry name" value="P-loop containing nucleoside triphosphate hydrolases"/>
    <property type="match status" value="1"/>
</dbReference>
<evidence type="ECO:0000313" key="3">
    <source>
        <dbReference type="EMBL" id="MVN76977.1"/>
    </source>
</evidence>
<gene>
    <name evidence="3" type="ORF">GO988_11635</name>
</gene>
<organism evidence="3 4">
    <name type="scientific">Hymenobacter ginkgonis</name>
    <dbReference type="NCBI Taxonomy" id="2682976"/>
    <lineage>
        <taxon>Bacteria</taxon>
        <taxon>Pseudomonadati</taxon>
        <taxon>Bacteroidota</taxon>
        <taxon>Cytophagia</taxon>
        <taxon>Cytophagales</taxon>
        <taxon>Hymenobacteraceae</taxon>
        <taxon>Hymenobacter</taxon>
    </lineage>
</organism>
<dbReference type="InterPro" id="IPR050445">
    <property type="entry name" value="Bact_polysacc_biosynth/exp"/>
</dbReference>
<feature type="transmembrane region" description="Helical" evidence="2">
    <location>
        <begin position="12"/>
        <end position="31"/>
    </location>
</feature>
<keyword evidence="2" id="KW-0812">Transmembrane</keyword>
<dbReference type="PANTHER" id="PTHR32309">
    <property type="entry name" value="TYROSINE-PROTEIN KINASE"/>
    <property type="match status" value="1"/>
</dbReference>
<reference evidence="3 4" key="1">
    <citation type="submission" date="2019-12" db="EMBL/GenBank/DDBJ databases">
        <title>Hymenobacter sp. HMF4947 Genome sequencing and assembly.</title>
        <authorList>
            <person name="Kang H."/>
            <person name="Cha I."/>
            <person name="Kim H."/>
            <person name="Joh K."/>
        </authorList>
    </citation>
    <scope>NUCLEOTIDE SEQUENCE [LARGE SCALE GENOMIC DNA]</scope>
    <source>
        <strain evidence="3 4">HMF4947</strain>
    </source>
</reference>
<dbReference type="Proteomes" id="UP000441336">
    <property type="component" value="Unassembled WGS sequence"/>
</dbReference>
<dbReference type="GO" id="GO:0005886">
    <property type="term" value="C:plasma membrane"/>
    <property type="evidence" value="ECO:0007669"/>
    <property type="project" value="TreeGrafter"/>
</dbReference>